<dbReference type="InterPro" id="IPR027417">
    <property type="entry name" value="P-loop_NTPase"/>
</dbReference>
<evidence type="ECO:0000256" key="1">
    <source>
        <dbReference type="ARBA" id="ARBA00004651"/>
    </source>
</evidence>
<evidence type="ECO:0000256" key="2">
    <source>
        <dbReference type="ARBA" id="ARBA00006683"/>
    </source>
</evidence>
<keyword evidence="11" id="KW-1185">Reference proteome</keyword>
<dbReference type="EMBL" id="BAAAQR010000001">
    <property type="protein sequence ID" value="GAA2135301.1"/>
    <property type="molecule type" value="Genomic_DNA"/>
</dbReference>
<comment type="subcellular location">
    <subcellularLocation>
        <location evidence="1">Cell membrane</location>
        <topology evidence="1">Multi-pass membrane protein</topology>
    </subcellularLocation>
</comment>
<dbReference type="Pfam" id="PF02706">
    <property type="entry name" value="Wzz"/>
    <property type="match status" value="1"/>
</dbReference>
<keyword evidence="4 7" id="KW-0812">Transmembrane</keyword>
<evidence type="ECO:0000313" key="11">
    <source>
        <dbReference type="Proteomes" id="UP001501771"/>
    </source>
</evidence>
<dbReference type="Gene3D" id="3.40.50.300">
    <property type="entry name" value="P-loop containing nucleotide triphosphate hydrolases"/>
    <property type="match status" value="1"/>
</dbReference>
<dbReference type="InterPro" id="IPR050445">
    <property type="entry name" value="Bact_polysacc_biosynth/exp"/>
</dbReference>
<keyword evidence="3" id="KW-1003">Cell membrane</keyword>
<accession>A0ABP5KW44</accession>
<comment type="similarity">
    <text evidence="2">Belongs to the CpsC/CapA family.</text>
</comment>
<gene>
    <name evidence="10" type="ORF">GCM10009844_00410</name>
</gene>
<dbReference type="InterPro" id="IPR025669">
    <property type="entry name" value="AAA_dom"/>
</dbReference>
<evidence type="ECO:0000256" key="5">
    <source>
        <dbReference type="ARBA" id="ARBA00022989"/>
    </source>
</evidence>
<evidence type="ECO:0000259" key="8">
    <source>
        <dbReference type="Pfam" id="PF02706"/>
    </source>
</evidence>
<dbReference type="Pfam" id="PF13614">
    <property type="entry name" value="AAA_31"/>
    <property type="match status" value="1"/>
</dbReference>
<dbReference type="RefSeq" id="WP_344145771.1">
    <property type="nucleotide sequence ID" value="NZ_BAAAQR010000001.1"/>
</dbReference>
<reference evidence="11" key="1">
    <citation type="journal article" date="2019" name="Int. J. Syst. Evol. Microbiol.">
        <title>The Global Catalogue of Microorganisms (GCM) 10K type strain sequencing project: providing services to taxonomists for standard genome sequencing and annotation.</title>
        <authorList>
            <consortium name="The Broad Institute Genomics Platform"/>
            <consortium name="The Broad Institute Genome Sequencing Center for Infectious Disease"/>
            <person name="Wu L."/>
            <person name="Ma J."/>
        </authorList>
    </citation>
    <scope>NUCLEOTIDE SEQUENCE [LARGE SCALE GENOMIC DNA]</scope>
    <source>
        <strain evidence="11">JCM 16022</strain>
    </source>
</reference>
<keyword evidence="5 7" id="KW-1133">Transmembrane helix</keyword>
<name>A0ABP5KW44_9ACTN</name>
<evidence type="ECO:0000256" key="4">
    <source>
        <dbReference type="ARBA" id="ARBA00022692"/>
    </source>
</evidence>
<sequence>MADSNLEHFRFEPTVFGAVRRHSAMVVAVVLATVAVAVGLTLAQPEAFRAQATVTVPQPLSAADQASDQYLDSQVLLLQSPDVAERAADIANRSLGRQVLTKGDFKGEGASLEIIPPAATIAGAYGANIVTVAFIWPDAEVAQEGANAVLRAFDEARADSIMTQGEATVAGIEKAIKDARTRGQLTDLLDQRTEALVTQQMDLARHPVVAWAAEPQVPVNGNVKKSGVTGLLIGTVLGAGLAFARASRRRCFDDELQPAALYDAPLLGGVPASSRSSASPGLAGVPGRLAMTDAPRSADAEAFRFTAGSVQRIRAEHGKRLSLAFVSTVADPARSAVVANLALAVAESGARVLAVDADASRGELTDLLLPDRASTDGFEQVLAGTRSLTECIEHSPLHPKVAVLPSGAPTAQTVTGAAYLSAVRQVLGKGKAGYEVVLVDSPALLEVAVATELVDACEAVVVVMGPHEPLREHLDLLGRLDLIEASPVGYIYRREPARSGLGRLQDLVSRSTGRFDRPRDWLVRAKGWLGRPSPAPEVRR</sequence>
<evidence type="ECO:0000313" key="10">
    <source>
        <dbReference type="EMBL" id="GAA2135301.1"/>
    </source>
</evidence>
<comment type="caution">
    <text evidence="10">The sequence shown here is derived from an EMBL/GenBank/DDBJ whole genome shotgun (WGS) entry which is preliminary data.</text>
</comment>
<feature type="transmembrane region" description="Helical" evidence="7">
    <location>
        <begin position="24"/>
        <end position="43"/>
    </location>
</feature>
<organism evidence="10 11">
    <name type="scientific">Nocardioides koreensis</name>
    <dbReference type="NCBI Taxonomy" id="433651"/>
    <lineage>
        <taxon>Bacteria</taxon>
        <taxon>Bacillati</taxon>
        <taxon>Actinomycetota</taxon>
        <taxon>Actinomycetes</taxon>
        <taxon>Propionibacteriales</taxon>
        <taxon>Nocardioidaceae</taxon>
        <taxon>Nocardioides</taxon>
    </lineage>
</organism>
<evidence type="ECO:0000256" key="3">
    <source>
        <dbReference type="ARBA" id="ARBA00022475"/>
    </source>
</evidence>
<feature type="domain" description="AAA" evidence="9">
    <location>
        <begin position="335"/>
        <end position="463"/>
    </location>
</feature>
<dbReference type="InterPro" id="IPR003856">
    <property type="entry name" value="LPS_length_determ_N"/>
</dbReference>
<keyword evidence="6 7" id="KW-0472">Membrane</keyword>
<dbReference type="PANTHER" id="PTHR32309">
    <property type="entry name" value="TYROSINE-PROTEIN KINASE"/>
    <property type="match status" value="1"/>
</dbReference>
<dbReference type="SUPFAM" id="SSF52540">
    <property type="entry name" value="P-loop containing nucleoside triphosphate hydrolases"/>
    <property type="match status" value="1"/>
</dbReference>
<feature type="domain" description="Polysaccharide chain length determinant N-terminal" evidence="8">
    <location>
        <begin position="16"/>
        <end position="88"/>
    </location>
</feature>
<protein>
    <submittedName>
        <fullName evidence="10">Uncharacterized protein</fullName>
    </submittedName>
</protein>
<proteinExistence type="inferred from homology"/>
<evidence type="ECO:0000256" key="7">
    <source>
        <dbReference type="SAM" id="Phobius"/>
    </source>
</evidence>
<dbReference type="Proteomes" id="UP001501771">
    <property type="component" value="Unassembled WGS sequence"/>
</dbReference>
<dbReference type="PANTHER" id="PTHR32309:SF31">
    <property type="entry name" value="CAPSULAR EXOPOLYSACCHARIDE FAMILY"/>
    <property type="match status" value="1"/>
</dbReference>
<evidence type="ECO:0000256" key="6">
    <source>
        <dbReference type="ARBA" id="ARBA00023136"/>
    </source>
</evidence>
<evidence type="ECO:0000259" key="9">
    <source>
        <dbReference type="Pfam" id="PF13614"/>
    </source>
</evidence>